<evidence type="ECO:0000313" key="2">
    <source>
        <dbReference type="EMBL" id="SVA96990.1"/>
    </source>
</evidence>
<evidence type="ECO:0000256" key="1">
    <source>
        <dbReference type="SAM" id="Phobius"/>
    </source>
</evidence>
<accession>A0A382A641</accession>
<keyword evidence="1" id="KW-0812">Transmembrane</keyword>
<sequence length="80" mass="8598">MRNQNKTSPQGGKIVKNSLKFISIGLVMVLLLMSQWSVDKSVEAAAVVVAEDTVEWMDTSAEVISYYSPGAPTTSYPSGS</sequence>
<proteinExistence type="predicted"/>
<dbReference type="AlphaFoldDB" id="A0A382A641"/>
<keyword evidence="1" id="KW-1133">Transmembrane helix</keyword>
<keyword evidence="1" id="KW-0472">Membrane</keyword>
<dbReference type="EMBL" id="UINC01024062">
    <property type="protein sequence ID" value="SVA96990.1"/>
    <property type="molecule type" value="Genomic_DNA"/>
</dbReference>
<name>A0A382A641_9ZZZZ</name>
<protein>
    <submittedName>
        <fullName evidence="2">Uncharacterized protein</fullName>
    </submittedName>
</protein>
<feature type="transmembrane region" description="Helical" evidence="1">
    <location>
        <begin position="21"/>
        <end position="38"/>
    </location>
</feature>
<reference evidence="2" key="1">
    <citation type="submission" date="2018-05" db="EMBL/GenBank/DDBJ databases">
        <authorList>
            <person name="Lanie J.A."/>
            <person name="Ng W.-L."/>
            <person name="Kazmierczak K.M."/>
            <person name="Andrzejewski T.M."/>
            <person name="Davidsen T.M."/>
            <person name="Wayne K.J."/>
            <person name="Tettelin H."/>
            <person name="Glass J.I."/>
            <person name="Rusch D."/>
            <person name="Podicherti R."/>
            <person name="Tsui H.-C.T."/>
            <person name="Winkler M.E."/>
        </authorList>
    </citation>
    <scope>NUCLEOTIDE SEQUENCE</scope>
</reference>
<feature type="non-terminal residue" evidence="2">
    <location>
        <position position="80"/>
    </location>
</feature>
<organism evidence="2">
    <name type="scientific">marine metagenome</name>
    <dbReference type="NCBI Taxonomy" id="408172"/>
    <lineage>
        <taxon>unclassified sequences</taxon>
        <taxon>metagenomes</taxon>
        <taxon>ecological metagenomes</taxon>
    </lineage>
</organism>
<gene>
    <name evidence="2" type="ORF">METZ01_LOCUS149844</name>
</gene>